<dbReference type="PROSITE" id="PS51464">
    <property type="entry name" value="SIS"/>
    <property type="match status" value="2"/>
</dbReference>
<dbReference type="GO" id="GO:0097367">
    <property type="term" value="F:carbohydrate derivative binding"/>
    <property type="evidence" value="ECO:0007669"/>
    <property type="project" value="InterPro"/>
</dbReference>
<dbReference type="FunFam" id="3.40.50.10490:FF:000001">
    <property type="entry name" value="Glutamine--fructose-6-phosphate aminotransferase [isomerizing]"/>
    <property type="match status" value="1"/>
</dbReference>
<dbReference type="CDD" id="cd05009">
    <property type="entry name" value="SIS_GlmS_GlmD_2"/>
    <property type="match status" value="1"/>
</dbReference>
<evidence type="ECO:0000256" key="2">
    <source>
        <dbReference type="ARBA" id="ARBA00004496"/>
    </source>
</evidence>
<dbReference type="FunFam" id="3.60.20.10:FF:000006">
    <property type="entry name" value="Glutamine--fructose-6-phosphate aminotransferase [isomerizing]"/>
    <property type="match status" value="1"/>
</dbReference>
<dbReference type="InterPro" id="IPR035490">
    <property type="entry name" value="GlmS/FrlB_SIS"/>
</dbReference>
<comment type="subunit">
    <text evidence="11">Homodimer.</text>
</comment>
<dbReference type="SUPFAM" id="SSF53697">
    <property type="entry name" value="SIS domain"/>
    <property type="match status" value="1"/>
</dbReference>
<dbReference type="NCBIfam" id="NF001484">
    <property type="entry name" value="PRK00331.1"/>
    <property type="match status" value="1"/>
</dbReference>
<dbReference type="HAMAP" id="MF_00164">
    <property type="entry name" value="GlmS"/>
    <property type="match status" value="1"/>
</dbReference>
<protein>
    <recommendedName>
        <fullName evidence="4 11">Glutamine--fructose-6-phosphate aminotransferase [isomerizing]</fullName>
        <ecNumber evidence="3 11">2.6.1.16</ecNumber>
    </recommendedName>
    <alternativeName>
        <fullName evidence="11">D-fructose-6-phosphate amidotransferase</fullName>
    </alternativeName>
    <alternativeName>
        <fullName evidence="11">GFAT</fullName>
    </alternativeName>
    <alternativeName>
        <fullName evidence="11">Glucosamine-6-phosphate synthase</fullName>
    </alternativeName>
    <alternativeName>
        <fullName evidence="11">Hexosephosphate aminotransferase</fullName>
    </alternativeName>
    <alternativeName>
        <fullName evidence="11">L-glutamine--D-fructose-6-phosphate amidotransferase</fullName>
    </alternativeName>
</protein>
<evidence type="ECO:0000256" key="10">
    <source>
        <dbReference type="ARBA" id="ARBA00055466"/>
    </source>
</evidence>
<dbReference type="AlphaFoldDB" id="A0A3R9PAU4"/>
<name>A0A3R9PAU4_9CREN</name>
<evidence type="ECO:0000256" key="5">
    <source>
        <dbReference type="ARBA" id="ARBA00022490"/>
    </source>
</evidence>
<comment type="catalytic activity">
    <reaction evidence="1 11">
        <text>D-fructose 6-phosphate + L-glutamine = D-glucosamine 6-phosphate + L-glutamate</text>
        <dbReference type="Rhea" id="RHEA:13237"/>
        <dbReference type="ChEBI" id="CHEBI:29985"/>
        <dbReference type="ChEBI" id="CHEBI:58359"/>
        <dbReference type="ChEBI" id="CHEBI:58725"/>
        <dbReference type="ChEBI" id="CHEBI:61527"/>
        <dbReference type="EC" id="2.6.1.16"/>
    </reaction>
</comment>
<dbReference type="InterPro" id="IPR001347">
    <property type="entry name" value="SIS_dom"/>
</dbReference>
<keyword evidence="7 11" id="KW-0808">Transferase</keyword>
<dbReference type="Proteomes" id="UP000278149">
    <property type="component" value="Unassembled WGS sequence"/>
</dbReference>
<evidence type="ECO:0000256" key="11">
    <source>
        <dbReference type="HAMAP-Rule" id="MF_00164"/>
    </source>
</evidence>
<gene>
    <name evidence="11 14" type="primary">glmS</name>
    <name evidence="14" type="ORF">D9Q81_01645</name>
</gene>
<dbReference type="PANTHER" id="PTHR10937">
    <property type="entry name" value="GLUCOSAMINE--FRUCTOSE-6-PHOSPHATE AMINOTRANSFERASE, ISOMERIZING"/>
    <property type="match status" value="1"/>
</dbReference>
<keyword evidence="9" id="KW-0315">Glutamine amidotransferase</keyword>
<dbReference type="CDD" id="cd05008">
    <property type="entry name" value="SIS_GlmS_GlmD_1"/>
    <property type="match status" value="1"/>
</dbReference>
<feature type="active site" description="For Fru-6P isomerization activity" evidence="11">
    <location>
        <position position="592"/>
    </location>
</feature>
<feature type="initiator methionine" description="Removed" evidence="11">
    <location>
        <position position="1"/>
    </location>
</feature>
<dbReference type="RefSeq" id="WP_012310159.1">
    <property type="nucleotide sequence ID" value="NZ_RCOR01000014.1"/>
</dbReference>
<dbReference type="GeneID" id="6094793"/>
<feature type="domain" description="SIS" evidence="13">
    <location>
        <begin position="278"/>
        <end position="420"/>
    </location>
</feature>
<evidence type="ECO:0000256" key="3">
    <source>
        <dbReference type="ARBA" id="ARBA00012916"/>
    </source>
</evidence>
<dbReference type="GO" id="GO:0004360">
    <property type="term" value="F:glutamine-fructose-6-phosphate transaminase (isomerizing) activity"/>
    <property type="evidence" value="ECO:0007669"/>
    <property type="project" value="UniProtKB-UniRule"/>
</dbReference>
<evidence type="ECO:0000259" key="13">
    <source>
        <dbReference type="PROSITE" id="PS51464"/>
    </source>
</evidence>
<proteinExistence type="inferred from homology"/>
<organism evidence="14 15">
    <name type="scientific">Candidatus Korarchaeum cryptofilum</name>
    <dbReference type="NCBI Taxonomy" id="498846"/>
    <lineage>
        <taxon>Archaea</taxon>
        <taxon>Thermoproteota</taxon>
        <taxon>Candidatus Korarchaeia</taxon>
        <taxon>Candidatus Korarchaeales</taxon>
        <taxon>Candidatus Korarchaeaceae</taxon>
        <taxon>Candidatus Korarchaeum</taxon>
    </lineage>
</organism>
<evidence type="ECO:0000256" key="7">
    <source>
        <dbReference type="ARBA" id="ARBA00022679"/>
    </source>
</evidence>
<dbReference type="InterPro" id="IPR029055">
    <property type="entry name" value="Ntn_hydrolases_N"/>
</dbReference>
<keyword evidence="5 11" id="KW-0963">Cytoplasm</keyword>
<evidence type="ECO:0000256" key="8">
    <source>
        <dbReference type="ARBA" id="ARBA00022737"/>
    </source>
</evidence>
<feature type="domain" description="Glutamine amidotransferase type-2" evidence="12">
    <location>
        <begin position="2"/>
        <end position="217"/>
    </location>
</feature>
<evidence type="ECO:0000256" key="9">
    <source>
        <dbReference type="ARBA" id="ARBA00022962"/>
    </source>
</evidence>
<keyword evidence="6 11" id="KW-0032">Aminotransferase</keyword>
<dbReference type="InterPro" id="IPR046348">
    <property type="entry name" value="SIS_dom_sf"/>
</dbReference>
<dbReference type="NCBIfam" id="TIGR01135">
    <property type="entry name" value="glmS"/>
    <property type="match status" value="1"/>
</dbReference>
<reference evidence="14 15" key="1">
    <citation type="submission" date="2018-10" db="EMBL/GenBank/DDBJ databases">
        <title>Co-occurring genomic capacity for anaerobic methane metabolism and dissimilatory sulfite reduction discovered in the Korarchaeota.</title>
        <authorList>
            <person name="Mckay L.J."/>
            <person name="Dlakic M."/>
            <person name="Fields M.W."/>
            <person name="Delmont T.O."/>
            <person name="Eren A.M."/>
            <person name="Jay Z.J."/>
            <person name="Klingelsmith K.B."/>
            <person name="Rusch D.B."/>
            <person name="Inskeep W.P."/>
        </authorList>
    </citation>
    <scope>NUCLEOTIDE SEQUENCE [LARGE SCALE GENOMIC DNA]</scope>
    <source>
        <strain evidence="14 15">WS</strain>
    </source>
</reference>
<evidence type="ECO:0000256" key="6">
    <source>
        <dbReference type="ARBA" id="ARBA00022576"/>
    </source>
</evidence>
<dbReference type="PANTHER" id="PTHR10937:SF0">
    <property type="entry name" value="GLUTAMINE--FRUCTOSE-6-PHOSPHATE TRANSAMINASE (ISOMERIZING)"/>
    <property type="match status" value="1"/>
</dbReference>
<evidence type="ECO:0000259" key="12">
    <source>
        <dbReference type="PROSITE" id="PS51278"/>
    </source>
</evidence>
<dbReference type="Gene3D" id="3.60.20.10">
    <property type="entry name" value="Glutamine Phosphoribosylpyrophosphate, subunit 1, domain 1"/>
    <property type="match status" value="1"/>
</dbReference>
<dbReference type="EMBL" id="RCOR01000014">
    <property type="protein sequence ID" value="RSN70042.1"/>
    <property type="molecule type" value="Genomic_DNA"/>
</dbReference>
<dbReference type="CDD" id="cd00714">
    <property type="entry name" value="GFAT"/>
    <property type="match status" value="1"/>
</dbReference>
<evidence type="ECO:0000313" key="15">
    <source>
        <dbReference type="Proteomes" id="UP000278149"/>
    </source>
</evidence>
<comment type="caution">
    <text evidence="14">The sequence shown here is derived from an EMBL/GenBank/DDBJ whole genome shotgun (WGS) entry which is preliminary data.</text>
</comment>
<dbReference type="GO" id="GO:0006487">
    <property type="term" value="P:protein N-linked glycosylation"/>
    <property type="evidence" value="ECO:0007669"/>
    <property type="project" value="TreeGrafter"/>
</dbReference>
<dbReference type="GO" id="GO:0006002">
    <property type="term" value="P:fructose 6-phosphate metabolic process"/>
    <property type="evidence" value="ECO:0007669"/>
    <property type="project" value="TreeGrafter"/>
</dbReference>
<dbReference type="PROSITE" id="PS51278">
    <property type="entry name" value="GATASE_TYPE_2"/>
    <property type="match status" value="1"/>
</dbReference>
<dbReference type="GO" id="GO:0006047">
    <property type="term" value="P:UDP-N-acetylglucosamine metabolic process"/>
    <property type="evidence" value="ECO:0007669"/>
    <property type="project" value="TreeGrafter"/>
</dbReference>
<accession>A0A3R9PAU4</accession>
<dbReference type="GO" id="GO:0005975">
    <property type="term" value="P:carbohydrate metabolic process"/>
    <property type="evidence" value="ECO:0007669"/>
    <property type="project" value="UniProtKB-UniRule"/>
</dbReference>
<comment type="subcellular location">
    <subcellularLocation>
        <location evidence="2 11">Cytoplasm</location>
    </subcellularLocation>
</comment>
<evidence type="ECO:0000256" key="4">
    <source>
        <dbReference type="ARBA" id="ARBA00016090"/>
    </source>
</evidence>
<dbReference type="GO" id="GO:0005737">
    <property type="term" value="C:cytoplasm"/>
    <property type="evidence" value="ECO:0007669"/>
    <property type="project" value="UniProtKB-SubCell"/>
</dbReference>
<evidence type="ECO:0000256" key="1">
    <source>
        <dbReference type="ARBA" id="ARBA00001031"/>
    </source>
</evidence>
<sequence length="597" mass="65234">MCGIVGIVRSRVGVLSDLLKSLKSLEYRGYDSAGIAISLGDDIFILKGVGTIDQVIRGAEIPDGSIGIGHTRWATHGGVSLENAHPQVSCDGKIAVVHNGTLDGFEQLREDLRARGHSFRSETDTEVIAHLVEEGMREGLSPLLSLHRAVRMLEGSYAIAMISAGHNSIYLARRKSPLVIGLGKGENYCASDVSALLHLTKEFIFLEDGELAEITPGDVRIWRGDGELVAIERRAEVVDWSPQQMEKGRYEHFMLKEINEQPYIMMKIADTIEYYKKFSERLESALKSGSLSIVAAGTSMHAGLIGKFYLSTLAGFGSDVIIASEFPEWSRHIANGDVILAISQSGETADVLEAVRIARDRGAKVFSIVNVPGSTLTRLSDEYVFIQAGPEVGVAATKTFTAQVASLYVISSLISDPTSSEDLREKLLSISNSILKDMGRVDEESRKIAGLLKSREHVFFLGRGVNYPTALEGALKLKEISYIHAEGYAAGEYKHGPLALIEEGVPVIALIPKERSLINKIIYNLMEVKARGSFTVTIQPPDVSLPSDRRLVVDVEDELTSPLIYAIPLQLIAYYTALELGRNPDKPRNLAKSVTVE</sequence>
<feature type="domain" description="SIS" evidence="13">
    <location>
        <begin position="448"/>
        <end position="587"/>
    </location>
</feature>
<feature type="active site" description="Nucleophile; for GATase activity" evidence="11">
    <location>
        <position position="2"/>
    </location>
</feature>
<dbReference type="OMA" id="ASEYRYA"/>
<dbReference type="InterPro" id="IPR035466">
    <property type="entry name" value="GlmS/AgaS_SIS"/>
</dbReference>
<dbReference type="Pfam" id="PF01380">
    <property type="entry name" value="SIS"/>
    <property type="match status" value="2"/>
</dbReference>
<evidence type="ECO:0000313" key="14">
    <source>
        <dbReference type="EMBL" id="RSN70042.1"/>
    </source>
</evidence>
<dbReference type="InterPro" id="IPR005855">
    <property type="entry name" value="GFAT"/>
</dbReference>
<dbReference type="InterPro" id="IPR017932">
    <property type="entry name" value="GATase_2_dom"/>
</dbReference>
<dbReference type="EC" id="2.6.1.16" evidence="3 11"/>
<keyword evidence="8" id="KW-0677">Repeat</keyword>
<dbReference type="SUPFAM" id="SSF56235">
    <property type="entry name" value="N-terminal nucleophile aminohydrolases (Ntn hydrolases)"/>
    <property type="match status" value="1"/>
</dbReference>
<dbReference type="InterPro" id="IPR047084">
    <property type="entry name" value="GFAT_N"/>
</dbReference>
<dbReference type="Gene3D" id="3.40.50.10490">
    <property type="entry name" value="Glucose-6-phosphate isomerase like protein, domain 1"/>
    <property type="match status" value="2"/>
</dbReference>
<comment type="function">
    <text evidence="10 11">Catalyzes the first step in hexosamine metabolism, converting fructose-6P into glucosamine-6P using glutamine as a nitrogen source.</text>
</comment>
<dbReference type="Pfam" id="PF13522">
    <property type="entry name" value="GATase_6"/>
    <property type="match status" value="1"/>
</dbReference>